<dbReference type="OrthoDB" id="2935655at2759"/>
<organism evidence="1 2">
    <name type="scientific">Crucibulum laeve</name>
    <dbReference type="NCBI Taxonomy" id="68775"/>
    <lineage>
        <taxon>Eukaryota</taxon>
        <taxon>Fungi</taxon>
        <taxon>Dikarya</taxon>
        <taxon>Basidiomycota</taxon>
        <taxon>Agaricomycotina</taxon>
        <taxon>Agaricomycetes</taxon>
        <taxon>Agaricomycetidae</taxon>
        <taxon>Agaricales</taxon>
        <taxon>Agaricineae</taxon>
        <taxon>Nidulariaceae</taxon>
        <taxon>Crucibulum</taxon>
    </lineage>
</organism>
<protein>
    <submittedName>
        <fullName evidence="1">Uncharacterized protein</fullName>
    </submittedName>
</protein>
<sequence length="245" mass="28388">PTSPIDAHLHEGQSKGLHRYIAISRVSAVQSIIMDQQSTFNQDTTRMLRNQVISWIQRLRDDLAHHRGLDITYSTFGLPDNFPFFTGTHRENFRWVTTYGREQIQHSYNANLRYERVEHRQMTAHVWSLTSGRTVLAVLQIDGLIIDDEDPLLTVDSDFVLEMLMLALQQHGQGVVQVTSTVEVNTDRTVDPYFIRNVEVFEVRLLSGQRARELARRMIDRRICTFCSRWIPFTGPEVCAQCGWL</sequence>
<accession>A0A5C3LPJ1</accession>
<dbReference type="EMBL" id="ML213634">
    <property type="protein sequence ID" value="TFK34248.1"/>
    <property type="molecule type" value="Genomic_DNA"/>
</dbReference>
<feature type="non-terminal residue" evidence="1">
    <location>
        <position position="1"/>
    </location>
</feature>
<reference evidence="1 2" key="1">
    <citation type="journal article" date="2019" name="Nat. Ecol. Evol.">
        <title>Megaphylogeny resolves global patterns of mushroom evolution.</title>
        <authorList>
            <person name="Varga T."/>
            <person name="Krizsan K."/>
            <person name="Foldi C."/>
            <person name="Dima B."/>
            <person name="Sanchez-Garcia M."/>
            <person name="Sanchez-Ramirez S."/>
            <person name="Szollosi G.J."/>
            <person name="Szarkandi J.G."/>
            <person name="Papp V."/>
            <person name="Albert L."/>
            <person name="Andreopoulos W."/>
            <person name="Angelini C."/>
            <person name="Antonin V."/>
            <person name="Barry K.W."/>
            <person name="Bougher N.L."/>
            <person name="Buchanan P."/>
            <person name="Buyck B."/>
            <person name="Bense V."/>
            <person name="Catcheside P."/>
            <person name="Chovatia M."/>
            <person name="Cooper J."/>
            <person name="Damon W."/>
            <person name="Desjardin D."/>
            <person name="Finy P."/>
            <person name="Geml J."/>
            <person name="Haridas S."/>
            <person name="Hughes K."/>
            <person name="Justo A."/>
            <person name="Karasinski D."/>
            <person name="Kautmanova I."/>
            <person name="Kiss B."/>
            <person name="Kocsube S."/>
            <person name="Kotiranta H."/>
            <person name="LaButti K.M."/>
            <person name="Lechner B.E."/>
            <person name="Liimatainen K."/>
            <person name="Lipzen A."/>
            <person name="Lukacs Z."/>
            <person name="Mihaltcheva S."/>
            <person name="Morgado L.N."/>
            <person name="Niskanen T."/>
            <person name="Noordeloos M.E."/>
            <person name="Ohm R.A."/>
            <person name="Ortiz-Santana B."/>
            <person name="Ovrebo C."/>
            <person name="Racz N."/>
            <person name="Riley R."/>
            <person name="Savchenko A."/>
            <person name="Shiryaev A."/>
            <person name="Soop K."/>
            <person name="Spirin V."/>
            <person name="Szebenyi C."/>
            <person name="Tomsovsky M."/>
            <person name="Tulloss R.E."/>
            <person name="Uehling J."/>
            <person name="Grigoriev I.V."/>
            <person name="Vagvolgyi C."/>
            <person name="Papp T."/>
            <person name="Martin F.M."/>
            <person name="Miettinen O."/>
            <person name="Hibbett D.S."/>
            <person name="Nagy L.G."/>
        </authorList>
    </citation>
    <scope>NUCLEOTIDE SEQUENCE [LARGE SCALE GENOMIC DNA]</scope>
    <source>
        <strain evidence="1 2">CBS 166.37</strain>
    </source>
</reference>
<proteinExistence type="predicted"/>
<dbReference type="AlphaFoldDB" id="A0A5C3LPJ1"/>
<evidence type="ECO:0000313" key="2">
    <source>
        <dbReference type="Proteomes" id="UP000308652"/>
    </source>
</evidence>
<dbReference type="Proteomes" id="UP000308652">
    <property type="component" value="Unassembled WGS sequence"/>
</dbReference>
<keyword evidence="2" id="KW-1185">Reference proteome</keyword>
<evidence type="ECO:0000313" key="1">
    <source>
        <dbReference type="EMBL" id="TFK34248.1"/>
    </source>
</evidence>
<gene>
    <name evidence="1" type="ORF">BDQ12DRAFT_763655</name>
</gene>
<name>A0A5C3LPJ1_9AGAR</name>